<dbReference type="GO" id="GO:1990573">
    <property type="term" value="P:potassium ion import across plasma membrane"/>
    <property type="evidence" value="ECO:0007669"/>
    <property type="project" value="TreeGrafter"/>
</dbReference>
<dbReference type="GO" id="GO:0036376">
    <property type="term" value="P:sodium ion export across plasma membrane"/>
    <property type="evidence" value="ECO:0007669"/>
    <property type="project" value="TreeGrafter"/>
</dbReference>
<keyword evidence="2" id="KW-1003">Cell membrane</keyword>
<dbReference type="GO" id="GO:0030007">
    <property type="term" value="P:intracellular potassium ion homeostasis"/>
    <property type="evidence" value="ECO:0007669"/>
    <property type="project" value="TreeGrafter"/>
</dbReference>
<feature type="transmembrane region" description="Helical" evidence="3">
    <location>
        <begin position="21"/>
        <end position="47"/>
    </location>
</feature>
<protein>
    <submittedName>
        <fullName evidence="4">Sodium/potassium-transporting ATPase subunit alpha-A</fullName>
    </submittedName>
</protein>
<keyword evidence="3" id="KW-0812">Transmembrane</keyword>
<comment type="subcellular location">
    <subcellularLocation>
        <location evidence="1">Cell membrane</location>
        <topology evidence="1">Multi-pass membrane protein</topology>
    </subcellularLocation>
</comment>
<evidence type="ECO:0000256" key="3">
    <source>
        <dbReference type="SAM" id="Phobius"/>
    </source>
</evidence>
<reference evidence="4 5" key="1">
    <citation type="submission" date="2016-03" db="EMBL/GenBank/DDBJ databases">
        <title>Whole genome sequencing of Grifola frondosa 9006-11.</title>
        <authorList>
            <person name="Min B."/>
            <person name="Park H."/>
            <person name="Kim J.-G."/>
            <person name="Cho H."/>
            <person name="Oh Y.-L."/>
            <person name="Kong W.-S."/>
            <person name="Choi I.-G."/>
        </authorList>
    </citation>
    <scope>NUCLEOTIDE SEQUENCE [LARGE SCALE GENOMIC DNA]</scope>
    <source>
        <strain evidence="4 5">9006-11</strain>
    </source>
</reference>
<gene>
    <name evidence="4" type="primary">AT1A_1</name>
    <name evidence="4" type="ORF">A0H81_13828</name>
</gene>
<dbReference type="STRING" id="5627.A0A1C7LN59"/>
<dbReference type="Pfam" id="PF13246">
    <property type="entry name" value="Cation_ATPase"/>
    <property type="match status" value="1"/>
</dbReference>
<evidence type="ECO:0000256" key="1">
    <source>
        <dbReference type="ARBA" id="ARBA00004651"/>
    </source>
</evidence>
<evidence type="ECO:0000313" key="5">
    <source>
        <dbReference type="Proteomes" id="UP000092993"/>
    </source>
</evidence>
<dbReference type="GO" id="GO:1902600">
    <property type="term" value="P:proton transmembrane transport"/>
    <property type="evidence" value="ECO:0007669"/>
    <property type="project" value="TreeGrafter"/>
</dbReference>
<dbReference type="SUPFAM" id="SSF81660">
    <property type="entry name" value="Metal cation-transporting ATPase, ATP-binding domain N"/>
    <property type="match status" value="1"/>
</dbReference>
<dbReference type="Gene3D" id="3.40.50.1000">
    <property type="entry name" value="HAD superfamily/HAD-like"/>
    <property type="match status" value="1"/>
</dbReference>
<keyword evidence="5" id="KW-1185">Reference proteome</keyword>
<accession>A0A1C7LN59</accession>
<evidence type="ECO:0000313" key="4">
    <source>
        <dbReference type="EMBL" id="OBZ66181.1"/>
    </source>
</evidence>
<sequence>MERIAAMSGQNKFKLTTVQKEVWFFTKMISACAILLFIIGIVVWSAWLRKSFPGFETASEAIMGSPCLSRYRSGEANGEVECPGSDKSGTLTVGKMSLQDVAFLDIDYGVDSMKEKCAIDNHDLPPPALKPLHMVARLCNGATCDSTMAHLPIEKRAIEGDATDTAVLRFAESLVIPSLNIGTAAIVASYDKLFEIAFNSARDVDAREGHSGRIFPACRNVTHPDGTVTRFDPATRVRLLALQEKWAREGQRVLALCRRSLDEVKLNMERMSTNDAEELMYAELQELAPVGFVGTRDPPRSDVAGAITIIRGLECAYLWLRGTFKLTALAIARQVGIIAQEKVDTVSGMRASAAAKRFFTATPPEIKPLGDDEFRARGLQAMI</sequence>
<dbReference type="GO" id="GO:0005886">
    <property type="term" value="C:plasma membrane"/>
    <property type="evidence" value="ECO:0007669"/>
    <property type="project" value="UniProtKB-SubCell"/>
</dbReference>
<dbReference type="OMA" id="LECAYLW"/>
<name>A0A1C7LN59_GRIFR</name>
<dbReference type="GO" id="GO:0000166">
    <property type="term" value="F:nucleotide binding"/>
    <property type="evidence" value="ECO:0007669"/>
    <property type="project" value="InterPro"/>
</dbReference>
<dbReference type="GO" id="GO:0005391">
    <property type="term" value="F:P-type sodium:potassium-exchanging transporter activity"/>
    <property type="evidence" value="ECO:0007669"/>
    <property type="project" value="TreeGrafter"/>
</dbReference>
<keyword evidence="3" id="KW-1133">Transmembrane helix</keyword>
<evidence type="ECO:0000256" key="2">
    <source>
        <dbReference type="ARBA" id="ARBA00022475"/>
    </source>
</evidence>
<dbReference type="GO" id="GO:0006883">
    <property type="term" value="P:intracellular sodium ion homeostasis"/>
    <property type="evidence" value="ECO:0007669"/>
    <property type="project" value="TreeGrafter"/>
</dbReference>
<dbReference type="Proteomes" id="UP000092993">
    <property type="component" value="Unassembled WGS sequence"/>
</dbReference>
<dbReference type="Gene3D" id="3.40.1110.10">
    <property type="entry name" value="Calcium-transporting ATPase, cytoplasmic domain N"/>
    <property type="match status" value="1"/>
</dbReference>
<dbReference type="InterPro" id="IPR023214">
    <property type="entry name" value="HAD_sf"/>
</dbReference>
<keyword evidence="3" id="KW-0472">Membrane</keyword>
<dbReference type="InterPro" id="IPR050510">
    <property type="entry name" value="Cation_transp_ATPase_P-type"/>
</dbReference>
<organism evidence="4 5">
    <name type="scientific">Grifola frondosa</name>
    <name type="common">Maitake</name>
    <name type="synonym">Polyporus frondosus</name>
    <dbReference type="NCBI Taxonomy" id="5627"/>
    <lineage>
        <taxon>Eukaryota</taxon>
        <taxon>Fungi</taxon>
        <taxon>Dikarya</taxon>
        <taxon>Basidiomycota</taxon>
        <taxon>Agaricomycotina</taxon>
        <taxon>Agaricomycetes</taxon>
        <taxon>Polyporales</taxon>
        <taxon>Grifolaceae</taxon>
        <taxon>Grifola</taxon>
    </lineage>
</organism>
<dbReference type="PANTHER" id="PTHR43294">
    <property type="entry name" value="SODIUM/POTASSIUM-TRANSPORTING ATPASE SUBUNIT ALPHA"/>
    <property type="match status" value="1"/>
</dbReference>
<comment type="caution">
    <text evidence="4">The sequence shown here is derived from an EMBL/GenBank/DDBJ whole genome shotgun (WGS) entry which is preliminary data.</text>
</comment>
<proteinExistence type="predicted"/>
<dbReference type="AlphaFoldDB" id="A0A1C7LN59"/>
<dbReference type="OrthoDB" id="158672at2759"/>
<dbReference type="PANTHER" id="PTHR43294:SF21">
    <property type="entry name" value="CATION TRANSPORTING ATPASE"/>
    <property type="match status" value="1"/>
</dbReference>
<dbReference type="EMBL" id="LUGG01000032">
    <property type="protein sequence ID" value="OBZ66181.1"/>
    <property type="molecule type" value="Genomic_DNA"/>
</dbReference>
<dbReference type="InterPro" id="IPR023299">
    <property type="entry name" value="ATPase_P-typ_cyto_dom_N"/>
</dbReference>